<protein>
    <submittedName>
        <fullName evidence="1">Uncharacterized protein</fullName>
    </submittedName>
</protein>
<organism evidence="1 2">
    <name type="scientific">Paractinoplanes hotanensis</name>
    <dbReference type="NCBI Taxonomy" id="2906497"/>
    <lineage>
        <taxon>Bacteria</taxon>
        <taxon>Bacillati</taxon>
        <taxon>Actinomycetota</taxon>
        <taxon>Actinomycetes</taxon>
        <taxon>Micromonosporales</taxon>
        <taxon>Micromonosporaceae</taxon>
        <taxon>Paractinoplanes</taxon>
    </lineage>
</organism>
<gene>
    <name evidence="1" type="ORF">LXN57_27730</name>
</gene>
<comment type="caution">
    <text evidence="1">The sequence shown here is derived from an EMBL/GenBank/DDBJ whole genome shotgun (WGS) entry which is preliminary data.</text>
</comment>
<reference evidence="1 2" key="1">
    <citation type="submission" date="2022-06" db="EMBL/GenBank/DDBJ databases">
        <title>Actinoplanes abujensis sp. nov., isolated from Nigerian arid soil.</title>
        <authorList>
            <person name="Ding P."/>
        </authorList>
    </citation>
    <scope>NUCLEOTIDE SEQUENCE [LARGE SCALE GENOMIC DNA]</scope>
    <source>
        <strain evidence="2">TRM88002</strain>
    </source>
</reference>
<keyword evidence="2" id="KW-1185">Reference proteome</keyword>
<name>A0ABT0Y5R4_9ACTN</name>
<evidence type="ECO:0000313" key="1">
    <source>
        <dbReference type="EMBL" id="MCM4081370.1"/>
    </source>
</evidence>
<proteinExistence type="predicted"/>
<evidence type="ECO:0000313" key="2">
    <source>
        <dbReference type="Proteomes" id="UP001523216"/>
    </source>
</evidence>
<sequence length="82" mass="7881">MFLDLAGGGDVGYAVGGPFGEPAAAGRVGGDGVRPGGAVGEGELGDRAVGGYAAYLAGADLDEPDRAVGAQRDADRGRAFGG</sequence>
<accession>A0ABT0Y5R4</accession>
<dbReference type="Proteomes" id="UP001523216">
    <property type="component" value="Unassembled WGS sequence"/>
</dbReference>
<dbReference type="EMBL" id="JAMQOL010000040">
    <property type="protein sequence ID" value="MCM4081370.1"/>
    <property type="molecule type" value="Genomic_DNA"/>
</dbReference>